<gene>
    <name evidence="13" type="ordered locus">Desmu_1042</name>
</gene>
<feature type="binding site" evidence="10">
    <location>
        <position position="154"/>
    </location>
    <ligand>
        <name>substrate</name>
    </ligand>
</feature>
<feature type="binding site" evidence="10">
    <location>
        <position position="58"/>
    </location>
    <ligand>
        <name>ATP</name>
        <dbReference type="ChEBI" id="CHEBI:30616"/>
    </ligand>
</feature>
<evidence type="ECO:0000256" key="8">
    <source>
        <dbReference type="ARBA" id="ARBA00023229"/>
    </source>
</evidence>
<evidence type="ECO:0000313" key="14">
    <source>
        <dbReference type="Proteomes" id="UP000001068"/>
    </source>
</evidence>
<proteinExistence type="inferred from homology"/>
<dbReference type="Proteomes" id="UP000001068">
    <property type="component" value="Chromosome"/>
</dbReference>
<name>E8RA18_DESM0</name>
<evidence type="ECO:0000256" key="4">
    <source>
        <dbReference type="ARBA" id="ARBA00022679"/>
    </source>
</evidence>
<comment type="catalytic activity">
    <reaction evidence="9">
        <text>isopentenyl phosphate + ATP = isopentenyl diphosphate + ADP</text>
        <dbReference type="Rhea" id="RHEA:33963"/>
        <dbReference type="ChEBI" id="CHEBI:30616"/>
        <dbReference type="ChEBI" id="CHEBI:65078"/>
        <dbReference type="ChEBI" id="CHEBI:128769"/>
        <dbReference type="ChEBI" id="CHEBI:456216"/>
        <dbReference type="EC" id="2.7.4.26"/>
    </reaction>
</comment>
<dbReference type="eggNOG" id="arCOG00860">
    <property type="taxonomic scope" value="Archaea"/>
</dbReference>
<dbReference type="InterPro" id="IPR036393">
    <property type="entry name" value="AceGlu_kinase-like_sf"/>
</dbReference>
<keyword evidence="4 13" id="KW-0808">Transferase</keyword>
<feature type="site" description="Transition state stabilizer" evidence="11">
    <location>
        <position position="24"/>
    </location>
</feature>
<organism evidence="13 14">
    <name type="scientific">Desulfurococcus mucosus (strain ATCC 35584 / DSM 2162 / JCM 9187 / O7/1)</name>
    <dbReference type="NCBI Taxonomy" id="765177"/>
    <lineage>
        <taxon>Archaea</taxon>
        <taxon>Thermoproteota</taxon>
        <taxon>Thermoprotei</taxon>
        <taxon>Desulfurococcales</taxon>
        <taxon>Desulfurococcaceae</taxon>
        <taxon>Desulfurococcus</taxon>
    </lineage>
</organism>
<keyword evidence="6 13" id="KW-0418">Kinase</keyword>
<protein>
    <recommendedName>
        <fullName evidence="3">Isopentenyl phosphate kinase</fullName>
        <ecNumber evidence="2">2.7.4.26</ecNumber>
    </recommendedName>
</protein>
<dbReference type="GO" id="GO:0016301">
    <property type="term" value="F:kinase activity"/>
    <property type="evidence" value="ECO:0007669"/>
    <property type="project" value="UniProtKB-KW"/>
</dbReference>
<dbReference type="PIRSF" id="PIRSF016496">
    <property type="entry name" value="Kin_FomA"/>
    <property type="match status" value="1"/>
</dbReference>
<evidence type="ECO:0000256" key="5">
    <source>
        <dbReference type="ARBA" id="ARBA00022741"/>
    </source>
</evidence>
<dbReference type="SUPFAM" id="SSF53633">
    <property type="entry name" value="Carbamate kinase-like"/>
    <property type="match status" value="1"/>
</dbReference>
<accession>E8RA18</accession>
<evidence type="ECO:0000256" key="2">
    <source>
        <dbReference type="ARBA" id="ARBA00012908"/>
    </source>
</evidence>
<evidence type="ECO:0000256" key="9">
    <source>
        <dbReference type="ARBA" id="ARBA00049063"/>
    </source>
</evidence>
<feature type="binding site" evidence="10">
    <location>
        <position position="223"/>
    </location>
    <ligand>
        <name>ATP</name>
        <dbReference type="ChEBI" id="CHEBI:30616"/>
    </ligand>
</feature>
<keyword evidence="7 10" id="KW-0067">ATP-binding</keyword>
<dbReference type="GO" id="GO:0005524">
    <property type="term" value="F:ATP binding"/>
    <property type="evidence" value="ECO:0007669"/>
    <property type="project" value="UniProtKB-KW"/>
</dbReference>
<dbReference type="PANTHER" id="PTHR43654:SF1">
    <property type="entry name" value="ISOPENTENYL PHOSPHATE KINASE"/>
    <property type="match status" value="1"/>
</dbReference>
<dbReference type="NCBIfam" id="NF040647">
    <property type="entry name" value="IPPK_Arch"/>
    <property type="match status" value="1"/>
</dbReference>
<feature type="binding site" evidence="10">
    <location>
        <position position="57"/>
    </location>
    <ligand>
        <name>substrate</name>
    </ligand>
</feature>
<evidence type="ECO:0000256" key="6">
    <source>
        <dbReference type="ARBA" id="ARBA00022777"/>
    </source>
</evidence>
<dbReference type="KEGG" id="dmu:Desmu_1042"/>
<dbReference type="InterPro" id="IPR024192">
    <property type="entry name" value="Fosfomycin_R_FomA-type"/>
</dbReference>
<evidence type="ECO:0000256" key="11">
    <source>
        <dbReference type="PIRSR" id="PIRSR016496-2"/>
    </source>
</evidence>
<evidence type="ECO:0000256" key="1">
    <source>
        <dbReference type="ARBA" id="ARBA00010540"/>
    </source>
</evidence>
<evidence type="ECO:0000313" key="13">
    <source>
        <dbReference type="EMBL" id="ADV65344.1"/>
    </source>
</evidence>
<sequence>MPGLNHALRGVVYVKLGGSFITVKEKPVTLRKDALDAVAAVLKQVHGEVGLILGNGGGSFAHYAVKKYCVNDPVQCVVKCHQSTRLLNRMVVDHLVALGVPASSLQTSAIVSASPGGGYRVFPDPVYNYLSLGLIPVVYGECIPSERGYSVVSTEKVFELLAESIKPLRIVLVTDVKGVYTCNPYTCENPELIRRINSGNMEEVLELLSREEGRDATGSIYGKVKSMSALSRRIGVKVIIVSGFDQKGLADAIVKGEVEEGTVIEP</sequence>
<keyword evidence="14" id="KW-1185">Reference proteome</keyword>
<dbReference type="InterPro" id="IPR001048">
    <property type="entry name" value="Asp/Glu/Uridylate_kinase"/>
</dbReference>
<feature type="binding site" evidence="10">
    <location>
        <position position="175"/>
    </location>
    <ligand>
        <name>ATP</name>
        <dbReference type="ChEBI" id="CHEBI:30616"/>
    </ligand>
</feature>
<dbReference type="HOGENOM" id="CLU_070213_0_0_2"/>
<reference evidence="14" key="1">
    <citation type="submission" date="2010-11" db="EMBL/GenBank/DDBJ databases">
        <title>The complete genome of Desulfurococcus mucosus DSM 2162.</title>
        <authorList>
            <consortium name="US DOE Joint Genome Institute (JGI-PGF)"/>
            <person name="Lucas S."/>
            <person name="Copeland A."/>
            <person name="Lapidus A."/>
            <person name="Bruce D."/>
            <person name="Goodwin L."/>
            <person name="Pitluck S."/>
            <person name="Kyrpides N."/>
            <person name="Mavromatis K."/>
            <person name="Pagani I."/>
            <person name="Ivanova N."/>
            <person name="Ovchinnikova G."/>
            <person name="Chertkov O."/>
            <person name="Held B."/>
            <person name="Brettin T."/>
            <person name="Detter J.C."/>
            <person name="Tapia R."/>
            <person name="Han C."/>
            <person name="Land M."/>
            <person name="Hauser L."/>
            <person name="Markowitz V."/>
            <person name="Cheng J.-F."/>
            <person name="Hugenholtz P."/>
            <person name="Woyke T."/>
            <person name="Wu D."/>
            <person name="Wirth R."/>
            <person name="Bilek Y."/>
            <person name="Hader T."/>
            <person name="Klenk H.-P."/>
            <person name="Eisen J.A."/>
        </authorList>
    </citation>
    <scope>NUCLEOTIDE SEQUENCE [LARGE SCALE GENOMIC DNA]</scope>
    <source>
        <strain evidence="14">ATCC 35584 / DSM 2162 / JCM 9187 / O7/1</strain>
    </source>
</reference>
<dbReference type="STRING" id="765177.Desmu_1042"/>
<feature type="binding site" evidence="10">
    <location>
        <position position="62"/>
    </location>
    <ligand>
        <name>substrate</name>
    </ligand>
</feature>
<keyword evidence="8" id="KW-0414">Isoprene biosynthesis</keyword>
<feature type="domain" description="Aspartate/glutamate/uridylate kinase" evidence="12">
    <location>
        <begin position="14"/>
        <end position="242"/>
    </location>
</feature>
<dbReference type="RefSeq" id="WP_013562566.1">
    <property type="nucleotide sequence ID" value="NC_014961.1"/>
</dbReference>
<feature type="binding site" evidence="10">
    <location>
        <position position="219"/>
    </location>
    <ligand>
        <name>ATP</name>
        <dbReference type="ChEBI" id="CHEBI:30616"/>
    </ligand>
</feature>
<feature type="binding site" evidence="10">
    <location>
        <begin position="15"/>
        <end position="19"/>
    </location>
    <ligand>
        <name>ATP</name>
        <dbReference type="ChEBI" id="CHEBI:30616"/>
    </ligand>
</feature>
<dbReference type="Pfam" id="PF00696">
    <property type="entry name" value="AA_kinase"/>
    <property type="match status" value="1"/>
</dbReference>
<evidence type="ECO:0000259" key="12">
    <source>
        <dbReference type="Pfam" id="PF00696"/>
    </source>
</evidence>
<dbReference type="GO" id="GO:0005829">
    <property type="term" value="C:cytosol"/>
    <property type="evidence" value="ECO:0007669"/>
    <property type="project" value="TreeGrafter"/>
</dbReference>
<evidence type="ECO:0000256" key="10">
    <source>
        <dbReference type="PIRSR" id="PIRSR016496-1"/>
    </source>
</evidence>
<dbReference type="GO" id="GO:0016114">
    <property type="term" value="P:terpenoid biosynthetic process"/>
    <property type="evidence" value="ECO:0007669"/>
    <property type="project" value="TreeGrafter"/>
</dbReference>
<dbReference type="GO" id="GO:0102043">
    <property type="term" value="F:isopentenyl phosphate kinase activity"/>
    <property type="evidence" value="ECO:0007669"/>
    <property type="project" value="UniProtKB-EC"/>
</dbReference>
<dbReference type="GeneID" id="10153747"/>
<dbReference type="AlphaFoldDB" id="E8RA18"/>
<comment type="similarity">
    <text evidence="1">Belongs to the isopentenyl phosphate kinase family.</text>
</comment>
<dbReference type="Gene3D" id="3.40.1160.10">
    <property type="entry name" value="Acetylglutamate kinase-like"/>
    <property type="match status" value="1"/>
</dbReference>
<evidence type="ECO:0000256" key="3">
    <source>
        <dbReference type="ARBA" id="ARBA00017267"/>
    </source>
</evidence>
<keyword evidence="5 10" id="KW-0547">Nucleotide-binding</keyword>
<dbReference type="EMBL" id="CP002363">
    <property type="protein sequence ID" value="ADV65344.1"/>
    <property type="molecule type" value="Genomic_DNA"/>
</dbReference>
<reference evidence="13 14" key="2">
    <citation type="journal article" date="2011" name="Stand. Genomic Sci.">
        <title>Complete genome sequence of Desulfurococcus mucosus type strain (O7/1).</title>
        <authorList>
            <person name="Wirth R."/>
            <person name="Chertkov O."/>
            <person name="Held B."/>
            <person name="Lapidus A."/>
            <person name="Nolan M."/>
            <person name="Lucas S."/>
            <person name="Hammon N."/>
            <person name="Deshpande S."/>
            <person name="Cheng J.F."/>
            <person name="Tapia R."/>
            <person name="Han C."/>
            <person name="Goodwin L."/>
            <person name="Pitluck S."/>
            <person name="Liolios K."/>
            <person name="Ioanna P."/>
            <person name="Ivanova N."/>
            <person name="Mavromatis K."/>
            <person name="Mikhailova N."/>
            <person name="Pati A."/>
            <person name="Chen A."/>
            <person name="Palaniappan K."/>
            <person name="Land M."/>
            <person name="Hauser L."/>
            <person name="Chang Y.J."/>
            <person name="Jeffries C.D."/>
            <person name="Bilek Y."/>
            <person name="Hader T."/>
            <person name="Rohde M."/>
            <person name="Spring S."/>
            <person name="Sikorski J."/>
            <person name="Goker M."/>
            <person name="Woyke T."/>
            <person name="Bristow J."/>
            <person name="Eisen J.A."/>
            <person name="Markowitz V."/>
            <person name="Hugenholtz P."/>
            <person name="Kyrpides N.C."/>
            <person name="Klenk H.P."/>
        </authorList>
    </citation>
    <scope>NUCLEOTIDE SEQUENCE [LARGE SCALE GENOMIC DNA]</scope>
    <source>
        <strain evidence="14">ATCC 35584 / DSM 2162 / JCM 9187 / O7/1</strain>
    </source>
</reference>
<evidence type="ECO:0000256" key="7">
    <source>
        <dbReference type="ARBA" id="ARBA00022840"/>
    </source>
</evidence>
<dbReference type="PANTHER" id="PTHR43654">
    <property type="entry name" value="GLUTAMATE 5-KINASE"/>
    <property type="match status" value="1"/>
</dbReference>
<dbReference type="EC" id="2.7.4.26" evidence="2"/>